<proteinExistence type="predicted"/>
<evidence type="ECO:0000313" key="2">
    <source>
        <dbReference type="Proteomes" id="UP001500390"/>
    </source>
</evidence>
<dbReference type="EMBL" id="BAABFX010000020">
    <property type="protein sequence ID" value="GAA4392386.1"/>
    <property type="molecule type" value="Genomic_DNA"/>
</dbReference>
<sequence length="933" mass="97822">MTRTRAEVLAAMADAARLAAYDGDLSWRDALFEAGPDGQELSLPTDPDRVLLAALADEVTQVDAHAATLPGRLHVAWLEEVLGVPRLPVVPDRVVARVTVDPKTAPAVVPVGTVLRGGKDAVGDERRYRTLDALTAHGATVAGVRVLVPGGPASGTPGVALAAPDFPIAPPTTPEEALVAPPAGHRVRIHSGALAFSGGDLTVAITFVGAGDVSALRAGSSWHWPLPDGTLSSGTLGGGSTPGVVTVAMTGGCVDPDGGDPWIECVIDPRTPVPEGLRFTEVQVAVTARAGVAPDAAFANDGRVDLAKEFEPFLATARAGDAFFVRSDEAFAKSLATLSITVSTAVAASGGVPSWDRVIHLLAEQPALRTLPRRYVTDRSGADDTPVRVMRKASSAEVEQAGWLGRIDAGFEVGDLWADPAPATSARLEWQRLAASGWHEFAHRSTFGGVTNAVVAAGAPASLPSAVAGQPGHYVRAYLASGDFGWSDYLQQVSSFATIAVRTPDAVPAMPTAPVAAKYHQLTLSYTTTPVAATRVEAWSGWRHTVRSSGEFAPFRRAVDDLGHCGMVAVGLEVPESVTGSTVSIHLVLDSAAPCGSTAPLTAHWQWWDGTTWQALAVSDGTHGLREAGLVRFVAPQGWATGCSDVTASSGRWIRFVTDQPRRIGVVRDVITDAVVAEFVSRAADPQLDPSPATALPPGTIKGTLTPVPGVTKVTNVASVRGRGPEDDQAYATRASALVRHRGRALTPWDYEQTVTLAFPEVALLRCLPHTDTDGNRSPGTVGLVVVPDRPENPQPRPSVSLAGRIIDTLRPVMPLTASVAILCPAYVPVSVRASVRLRRGVAALQGRAAVEAALESLLHPTLAAEPRWGLSLYASTVVAVLERLTVVDVVRTFDLRAQLPSGPSPVEVVEVDPCRGLYCSTGTHEIACEEQL</sequence>
<evidence type="ECO:0008006" key="3">
    <source>
        <dbReference type="Google" id="ProtNLM"/>
    </source>
</evidence>
<reference evidence="2" key="1">
    <citation type="journal article" date="2019" name="Int. J. Syst. Evol. Microbiol.">
        <title>The Global Catalogue of Microorganisms (GCM) 10K type strain sequencing project: providing services to taxonomists for standard genome sequencing and annotation.</title>
        <authorList>
            <consortium name="The Broad Institute Genomics Platform"/>
            <consortium name="The Broad Institute Genome Sequencing Center for Infectious Disease"/>
            <person name="Wu L."/>
            <person name="Ma J."/>
        </authorList>
    </citation>
    <scope>NUCLEOTIDE SEQUENCE [LARGE SCALE GENOMIC DNA]</scope>
    <source>
        <strain evidence="2">JCM 17738</strain>
    </source>
</reference>
<keyword evidence="2" id="KW-1185">Reference proteome</keyword>
<name>A0ABP8JKP3_9MICO</name>
<dbReference type="RefSeq" id="WP_159903183.1">
    <property type="nucleotide sequence ID" value="NZ_BAABFX010000020.1"/>
</dbReference>
<comment type="caution">
    <text evidence="1">The sequence shown here is derived from an EMBL/GenBank/DDBJ whole genome shotgun (WGS) entry which is preliminary data.</text>
</comment>
<protein>
    <recommendedName>
        <fullName evidence="3">Baseplate protein J-like domain-containing protein</fullName>
    </recommendedName>
</protein>
<accession>A0ABP8JKP3</accession>
<dbReference type="Proteomes" id="UP001500390">
    <property type="component" value="Unassembled WGS sequence"/>
</dbReference>
<gene>
    <name evidence="1" type="ORF">GCM10023153_11340</name>
</gene>
<organism evidence="1 2">
    <name type="scientific">Ornithinibacter aureus</name>
    <dbReference type="NCBI Taxonomy" id="622664"/>
    <lineage>
        <taxon>Bacteria</taxon>
        <taxon>Bacillati</taxon>
        <taxon>Actinomycetota</taxon>
        <taxon>Actinomycetes</taxon>
        <taxon>Micrococcales</taxon>
        <taxon>Intrasporangiaceae</taxon>
        <taxon>Ornithinibacter</taxon>
    </lineage>
</organism>
<evidence type="ECO:0000313" key="1">
    <source>
        <dbReference type="EMBL" id="GAA4392386.1"/>
    </source>
</evidence>